<protein>
    <recommendedName>
        <fullName evidence="2">Histidine kinase/HSP90-like ATPase domain-containing protein</fullName>
    </recommendedName>
</protein>
<keyword evidence="1" id="KW-0418">Kinase</keyword>
<evidence type="ECO:0000313" key="4">
    <source>
        <dbReference type="Proteomes" id="UP000229498"/>
    </source>
</evidence>
<comment type="caution">
    <text evidence="3">The sequence shown here is derived from an EMBL/GenBank/DDBJ whole genome shotgun (WGS) entry which is preliminary data.</text>
</comment>
<dbReference type="OrthoDB" id="9792240at2"/>
<dbReference type="InterPro" id="IPR003594">
    <property type="entry name" value="HATPase_dom"/>
</dbReference>
<keyword evidence="1" id="KW-0808">Transferase</keyword>
<dbReference type="CDD" id="cd16936">
    <property type="entry name" value="HATPase_RsbW-like"/>
    <property type="match status" value="1"/>
</dbReference>
<dbReference type="Proteomes" id="UP000229498">
    <property type="component" value="Unassembled WGS sequence"/>
</dbReference>
<dbReference type="SUPFAM" id="SSF55874">
    <property type="entry name" value="ATPase domain of HSP90 chaperone/DNA topoisomerase II/histidine kinase"/>
    <property type="match status" value="1"/>
</dbReference>
<dbReference type="PANTHER" id="PTHR35526">
    <property type="entry name" value="ANTI-SIGMA-F FACTOR RSBW-RELATED"/>
    <property type="match status" value="1"/>
</dbReference>
<dbReference type="Gene3D" id="3.30.565.10">
    <property type="entry name" value="Histidine kinase-like ATPase, C-terminal domain"/>
    <property type="match status" value="1"/>
</dbReference>
<dbReference type="EMBL" id="PHIG01000007">
    <property type="protein sequence ID" value="PJK31118.1"/>
    <property type="molecule type" value="Genomic_DNA"/>
</dbReference>
<evidence type="ECO:0000259" key="2">
    <source>
        <dbReference type="Pfam" id="PF13581"/>
    </source>
</evidence>
<sequence>METCQSTRGARKRSKHFSGTTFPVVCSTRSAVRSLQELIPNAAVRRRLAAVECAPLHTHVAALECYTCRMTGRHHASFHCHPDQVRPAAQWVEETSAELGLRDGDRKRLALVLEELFANTLEHGRSRDGEAIEVRLDREDDNVRMDYRDPGAAFNPLEIDVSGPPDLENWPVGGMGLRLIQRLATRTAYSFENGVNVISLWLRSS</sequence>
<evidence type="ECO:0000256" key="1">
    <source>
        <dbReference type="ARBA" id="ARBA00022527"/>
    </source>
</evidence>
<organism evidence="3 4">
    <name type="scientific">Minwuia thermotolerans</name>
    <dbReference type="NCBI Taxonomy" id="2056226"/>
    <lineage>
        <taxon>Bacteria</taxon>
        <taxon>Pseudomonadati</taxon>
        <taxon>Pseudomonadota</taxon>
        <taxon>Alphaproteobacteria</taxon>
        <taxon>Minwuiales</taxon>
        <taxon>Minwuiaceae</taxon>
        <taxon>Minwuia</taxon>
    </lineage>
</organism>
<dbReference type="Pfam" id="PF13581">
    <property type="entry name" value="HATPase_c_2"/>
    <property type="match status" value="1"/>
</dbReference>
<accession>A0A2M9G5X8</accession>
<feature type="domain" description="Histidine kinase/HSP90-like ATPase" evidence="2">
    <location>
        <begin position="81"/>
        <end position="200"/>
    </location>
</feature>
<reference evidence="3 4" key="1">
    <citation type="submission" date="2017-11" db="EMBL/GenBank/DDBJ databases">
        <title>Draft genome sequence of Rhizobiales bacterium SY3-13.</title>
        <authorList>
            <person name="Sun C."/>
        </authorList>
    </citation>
    <scope>NUCLEOTIDE SEQUENCE [LARGE SCALE GENOMIC DNA]</scope>
    <source>
        <strain evidence="3 4">SY3-13</strain>
    </source>
</reference>
<dbReference type="PANTHER" id="PTHR35526:SF3">
    <property type="entry name" value="ANTI-SIGMA-F FACTOR RSBW"/>
    <property type="match status" value="1"/>
</dbReference>
<gene>
    <name evidence="3" type="ORF">CVT23_02465</name>
</gene>
<dbReference type="AlphaFoldDB" id="A0A2M9G5X8"/>
<keyword evidence="4" id="KW-1185">Reference proteome</keyword>
<dbReference type="InterPro" id="IPR050267">
    <property type="entry name" value="Anti-sigma-factor_SerPK"/>
</dbReference>
<name>A0A2M9G5X8_9PROT</name>
<evidence type="ECO:0000313" key="3">
    <source>
        <dbReference type="EMBL" id="PJK31118.1"/>
    </source>
</evidence>
<dbReference type="InterPro" id="IPR036890">
    <property type="entry name" value="HATPase_C_sf"/>
</dbReference>
<proteinExistence type="predicted"/>
<dbReference type="GO" id="GO:0004674">
    <property type="term" value="F:protein serine/threonine kinase activity"/>
    <property type="evidence" value="ECO:0007669"/>
    <property type="project" value="UniProtKB-KW"/>
</dbReference>
<keyword evidence="1" id="KW-0723">Serine/threonine-protein kinase</keyword>